<proteinExistence type="predicted"/>
<dbReference type="Gramene" id="KXG22925">
    <property type="protein sequence ID" value="KXG22925"/>
    <property type="gene ID" value="SORBI_3008G029500"/>
</dbReference>
<dbReference type="OMA" id="FIPGNMN"/>
<name>A0A1B6PBS9_SORBI</name>
<evidence type="ECO:0000313" key="2">
    <source>
        <dbReference type="EMBL" id="KXG22925.1"/>
    </source>
</evidence>
<dbReference type="GO" id="GO:0043130">
    <property type="term" value="F:ubiquitin binding"/>
    <property type="evidence" value="ECO:0000318"/>
    <property type="project" value="GO_Central"/>
</dbReference>
<protein>
    <submittedName>
        <fullName evidence="2">Uncharacterized protein</fullName>
    </submittedName>
</protein>
<sequence length="458" mass="50820">MAEKATPEKSETPHKLTYKPSAGSSAGGGGGGGDGDSGAAPRPAPQPEPSSQRPPSPPPPDDDDDDDDDEDYEGFEDDELEVLERRSGWGSLYTSDPQVLCMDSSDPQNPPGYIGRQSCEPLTTQEFFSLRQNWQQLLDGKKTYLRPPKNNRVAKDNYANCLFVTPEPLEKAIQCQVPVPLSDFVRAAAENPTVQQKFKILSEHYVCIRQMRIDGSSFYRAFLFSYLENLGKMQGSQDEVTRLMECVARSKENFCRLHWDSAYFSNPEAFFSSVVSEFENLVNSVANGLNADELYKRSLQEITSSRILCLLRLLTEVHIRTHHADYVPAFEQTQALLFCIASVRPFDAEANTLQMSALSNALGIPTHLALVDGTMDNGIAQVKCFDFFPQSESRVSTTSGPLNLITSYCLSSATDKHPKQGRDDSNSAMPAGNLLSSDHMPLVSLLSRPYRCDILYRK</sequence>
<feature type="compositionally biased region" description="Pro residues" evidence="1">
    <location>
        <begin position="42"/>
        <end position="59"/>
    </location>
</feature>
<accession>A0A1B6PBS9</accession>
<reference evidence="2 3" key="1">
    <citation type="journal article" date="2009" name="Nature">
        <title>The Sorghum bicolor genome and the diversification of grasses.</title>
        <authorList>
            <person name="Paterson A.H."/>
            <person name="Bowers J.E."/>
            <person name="Bruggmann R."/>
            <person name="Dubchak I."/>
            <person name="Grimwood J."/>
            <person name="Gundlach H."/>
            <person name="Haberer G."/>
            <person name="Hellsten U."/>
            <person name="Mitros T."/>
            <person name="Poliakov A."/>
            <person name="Schmutz J."/>
            <person name="Spannagl M."/>
            <person name="Tang H."/>
            <person name="Wang X."/>
            <person name="Wicker T."/>
            <person name="Bharti A.K."/>
            <person name="Chapman J."/>
            <person name="Feltus F.A."/>
            <person name="Gowik U."/>
            <person name="Grigoriev I.V."/>
            <person name="Lyons E."/>
            <person name="Maher C.A."/>
            <person name="Martis M."/>
            <person name="Narechania A."/>
            <person name="Otillar R.P."/>
            <person name="Penning B.W."/>
            <person name="Salamov A.A."/>
            <person name="Wang Y."/>
            <person name="Zhang L."/>
            <person name="Carpita N.C."/>
            <person name="Freeling M."/>
            <person name="Gingle A.R."/>
            <person name="Hash C.T."/>
            <person name="Keller B."/>
            <person name="Klein P."/>
            <person name="Kresovich S."/>
            <person name="McCann M.C."/>
            <person name="Ming R."/>
            <person name="Peterson D.G."/>
            <person name="Mehboob-ur-Rahman"/>
            <person name="Ware D."/>
            <person name="Westhoff P."/>
            <person name="Mayer K.F."/>
            <person name="Messing J."/>
            <person name="Rokhsar D.S."/>
        </authorList>
    </citation>
    <scope>NUCLEOTIDE SEQUENCE [LARGE SCALE GENOMIC DNA]</scope>
    <source>
        <strain evidence="3">cv. BTx623</strain>
    </source>
</reference>
<dbReference type="PANTHER" id="PTHR12931:SF18">
    <property type="entry name" value="UBIQUITIN THIOESTERASE OTUBAIN-LIKE"/>
    <property type="match status" value="1"/>
</dbReference>
<evidence type="ECO:0000313" key="3">
    <source>
        <dbReference type="Proteomes" id="UP000000768"/>
    </source>
</evidence>
<dbReference type="eggNOG" id="KOG3991">
    <property type="taxonomic scope" value="Eukaryota"/>
</dbReference>
<organism evidence="2 3">
    <name type="scientific">Sorghum bicolor</name>
    <name type="common">Sorghum</name>
    <name type="synonym">Sorghum vulgare</name>
    <dbReference type="NCBI Taxonomy" id="4558"/>
    <lineage>
        <taxon>Eukaryota</taxon>
        <taxon>Viridiplantae</taxon>
        <taxon>Streptophyta</taxon>
        <taxon>Embryophyta</taxon>
        <taxon>Tracheophyta</taxon>
        <taxon>Spermatophyta</taxon>
        <taxon>Magnoliopsida</taxon>
        <taxon>Liliopsida</taxon>
        <taxon>Poales</taxon>
        <taxon>Poaceae</taxon>
        <taxon>PACMAD clade</taxon>
        <taxon>Panicoideae</taxon>
        <taxon>Andropogonodae</taxon>
        <taxon>Andropogoneae</taxon>
        <taxon>Sorghinae</taxon>
        <taxon>Sorghum</taxon>
    </lineage>
</organism>
<feature type="compositionally biased region" description="Acidic residues" evidence="1">
    <location>
        <begin position="60"/>
        <end position="81"/>
    </location>
</feature>
<dbReference type="SUPFAM" id="SSF54001">
    <property type="entry name" value="Cysteine proteinases"/>
    <property type="match status" value="1"/>
</dbReference>
<dbReference type="Gene3D" id="1.20.1300.20">
    <property type="entry name" value="Peptidase C65 Otubain, subdomain 2"/>
    <property type="match status" value="1"/>
</dbReference>
<evidence type="ECO:0000256" key="1">
    <source>
        <dbReference type="SAM" id="MobiDB-lite"/>
    </source>
</evidence>
<feature type="compositionally biased region" description="Gly residues" evidence="1">
    <location>
        <begin position="25"/>
        <end position="36"/>
    </location>
</feature>
<dbReference type="AlphaFoldDB" id="A0A1B6PBS9"/>
<dbReference type="InterPro" id="IPR042467">
    <property type="entry name" value="Peptidase_C65_otubain_sub2"/>
</dbReference>
<dbReference type="OrthoDB" id="650133at2759"/>
<reference evidence="3" key="2">
    <citation type="journal article" date="2018" name="Plant J.">
        <title>The Sorghum bicolor reference genome: improved assembly, gene annotations, a transcriptome atlas, and signatures of genome organization.</title>
        <authorList>
            <person name="McCormick R.F."/>
            <person name="Truong S.K."/>
            <person name="Sreedasyam A."/>
            <person name="Jenkins J."/>
            <person name="Shu S."/>
            <person name="Sims D."/>
            <person name="Kennedy M."/>
            <person name="Amirebrahimi M."/>
            <person name="Weers B.D."/>
            <person name="McKinley B."/>
            <person name="Mattison A."/>
            <person name="Morishige D.T."/>
            <person name="Grimwood J."/>
            <person name="Schmutz J."/>
            <person name="Mullet J.E."/>
        </authorList>
    </citation>
    <scope>NUCLEOTIDE SEQUENCE [LARGE SCALE GENOMIC DNA]</scope>
    <source>
        <strain evidence="3">cv. BTx623</strain>
    </source>
</reference>
<keyword evidence="3" id="KW-1185">Reference proteome</keyword>
<dbReference type="InterPro" id="IPR019400">
    <property type="entry name" value="Peptidase_C65_otubain"/>
</dbReference>
<dbReference type="CDD" id="cd22749">
    <property type="entry name" value="Otubain_C65"/>
    <property type="match status" value="1"/>
</dbReference>
<feature type="compositionally biased region" description="Basic and acidic residues" evidence="1">
    <location>
        <begin position="1"/>
        <end position="14"/>
    </location>
</feature>
<feature type="region of interest" description="Disordered" evidence="1">
    <location>
        <begin position="1"/>
        <end position="89"/>
    </location>
</feature>
<gene>
    <name evidence="2" type="ORF">SORBI_3008G029500</name>
</gene>
<dbReference type="EMBL" id="CM000767">
    <property type="protein sequence ID" value="KXG22925.1"/>
    <property type="molecule type" value="Genomic_DNA"/>
</dbReference>
<dbReference type="PANTHER" id="PTHR12931">
    <property type="entry name" value="UBIQUITIN THIOLESTERASE PROTEIN OTUB"/>
    <property type="match status" value="1"/>
</dbReference>
<dbReference type="InParanoid" id="A0A1B6PBS9"/>
<dbReference type="GO" id="GO:0004843">
    <property type="term" value="F:cysteine-type deubiquitinase activity"/>
    <property type="evidence" value="ECO:0000318"/>
    <property type="project" value="GO_Central"/>
</dbReference>
<dbReference type="FunFam" id="1.20.1300.20:FF:000002">
    <property type="entry name" value="Ubiquitin thioesterase otubain-like"/>
    <property type="match status" value="1"/>
</dbReference>
<dbReference type="Pfam" id="PF10275">
    <property type="entry name" value="Peptidase_C65"/>
    <property type="match status" value="1"/>
</dbReference>
<dbReference type="Proteomes" id="UP000000768">
    <property type="component" value="Chromosome 8"/>
</dbReference>
<dbReference type="STRING" id="4558.A0A1B6PBS9"/>
<dbReference type="InterPro" id="IPR038765">
    <property type="entry name" value="Papain-like_cys_pep_sf"/>
</dbReference>